<accession>A0A1E3AQN6</accession>
<dbReference type="EMBL" id="MCGI01000003">
    <property type="protein sequence ID" value="ODM11000.1"/>
    <property type="molecule type" value="Genomic_DNA"/>
</dbReference>
<organism evidence="1 2">
    <name type="scientific">Eisenbergiella tayi</name>
    <dbReference type="NCBI Taxonomy" id="1432052"/>
    <lineage>
        <taxon>Bacteria</taxon>
        <taxon>Bacillati</taxon>
        <taxon>Bacillota</taxon>
        <taxon>Clostridia</taxon>
        <taxon>Lachnospirales</taxon>
        <taxon>Lachnospiraceae</taxon>
        <taxon>Eisenbergiella</taxon>
    </lineage>
</organism>
<comment type="caution">
    <text evidence="1">The sequence shown here is derived from an EMBL/GenBank/DDBJ whole genome shotgun (WGS) entry which is preliminary data.</text>
</comment>
<evidence type="ECO:0000313" key="1">
    <source>
        <dbReference type="EMBL" id="ODM11000.1"/>
    </source>
</evidence>
<reference evidence="1 2" key="1">
    <citation type="submission" date="2016-07" db="EMBL/GenBank/DDBJ databases">
        <title>Characterization of isolates of Eisenbergiella tayi derived from blood cultures, using whole genome sequencing.</title>
        <authorList>
            <person name="Burdz T."/>
            <person name="Wiebe D."/>
            <person name="Huynh C."/>
            <person name="Bernard K."/>
        </authorList>
    </citation>
    <scope>NUCLEOTIDE SEQUENCE [LARGE SCALE GENOMIC DNA]</scope>
    <source>
        <strain evidence="1 2">NML 120489</strain>
    </source>
</reference>
<dbReference type="RefSeq" id="WP_159464067.1">
    <property type="nucleotide sequence ID" value="NZ_MCGI01000003.1"/>
</dbReference>
<gene>
    <name evidence="1" type="ORF">BEH84_03429</name>
</gene>
<proteinExistence type="predicted"/>
<protein>
    <submittedName>
        <fullName evidence="1">Uncharacterized protein</fullName>
    </submittedName>
</protein>
<evidence type="ECO:0000313" key="2">
    <source>
        <dbReference type="Proteomes" id="UP000095003"/>
    </source>
</evidence>
<dbReference type="Proteomes" id="UP000095003">
    <property type="component" value="Unassembled WGS sequence"/>
</dbReference>
<sequence>MLQEGTILAVFDEDTAELAAEYHMEDAYDNCSTAMSGGGGGGGGGGGR</sequence>
<dbReference type="AlphaFoldDB" id="A0A1E3AQN6"/>
<name>A0A1E3AQN6_9FIRM</name>